<evidence type="ECO:0000256" key="4">
    <source>
        <dbReference type="ARBA" id="ARBA00023180"/>
    </source>
</evidence>
<accession>A0A6I9W257</accession>
<keyword evidence="5" id="KW-0472">Membrane</keyword>
<evidence type="ECO:0000256" key="1">
    <source>
        <dbReference type="ARBA" id="ARBA00005964"/>
    </source>
</evidence>
<dbReference type="RefSeq" id="XP_011635208.1">
    <property type="nucleotide sequence ID" value="XM_011636906.1"/>
</dbReference>
<sequence length="651" mass="74545">MRPHEFLTHCSVSARCLCLNGRIWRYLWVLVYLLSLAVAFNSSQPPIINTKWGLFRGKWSWSVPGNRPIANFLGIPYAQPPVGELRFRSPQQWNNTWMKIRDATIDGQKCIQITNGTKIVGSEDCLYLNIFIPDILEIRQRSQNLPVLVFIHPGIFKGGSSDSKLYAPDYLLNHDVILVTLNYRLSALGFFSTMNEVSPGNYGIKDVKMALEWIQENIHSFNGDRRSVTLMGLSAGAAATHILALSKKTEGLFDKYILHSGTALHPWSFHPPRKYRQVCLKLAKLVGCLPKRGNGMNDTIDKSSEENNGSSAYDDVLYSSYTIKDDEEIMSCMRKVDARKILNMTQSFHVWENNPQAVFGPTLELDSEDAILTMHPLKIIKEGLFRDMPAIMQVVKDEGLVKTTNLIINRDVRTEFIENFEEYFLYFAEYENVVSNTKMFTSAIQDFYCKGNITTTPMYNITEMASDALIMWSVFQTLQYQSKKANSSIYFSFFAYEGTFSHTYSTGIPIYYGVCHGDDMNYFFPILNNMFPDLLLHNTEYDKTMINIVTEMWTSFAKKGIPRTRLVPEWPDYHYHHKFMRFGIGKAPEIVVQSDFLPDRMAFWEKLMSNVSIPIDVFIVPSKDTVITNNANAIDRELIVTLIVLSMIILS</sequence>
<dbReference type="PANTHER" id="PTHR43142:SF1">
    <property type="entry name" value="CARBOXYLIC ESTER HYDROLASE"/>
    <property type="match status" value="1"/>
</dbReference>
<organism evidence="7 8">
    <name type="scientific">Pogonomyrmex barbatus</name>
    <name type="common">red harvester ant</name>
    <dbReference type="NCBI Taxonomy" id="144034"/>
    <lineage>
        <taxon>Eukaryota</taxon>
        <taxon>Metazoa</taxon>
        <taxon>Ecdysozoa</taxon>
        <taxon>Arthropoda</taxon>
        <taxon>Hexapoda</taxon>
        <taxon>Insecta</taxon>
        <taxon>Pterygota</taxon>
        <taxon>Neoptera</taxon>
        <taxon>Endopterygota</taxon>
        <taxon>Hymenoptera</taxon>
        <taxon>Apocrita</taxon>
        <taxon>Aculeata</taxon>
        <taxon>Formicoidea</taxon>
        <taxon>Formicidae</taxon>
        <taxon>Myrmicinae</taxon>
        <taxon>Pogonomyrmex</taxon>
    </lineage>
</organism>
<keyword evidence="7" id="KW-1185">Reference proteome</keyword>
<dbReference type="PROSITE" id="PS00941">
    <property type="entry name" value="CARBOXYLESTERASE_B_2"/>
    <property type="match status" value="1"/>
</dbReference>
<evidence type="ECO:0000256" key="3">
    <source>
        <dbReference type="ARBA" id="ARBA00022801"/>
    </source>
</evidence>
<dbReference type="InterPro" id="IPR002018">
    <property type="entry name" value="CarbesteraseB"/>
</dbReference>
<evidence type="ECO:0000313" key="7">
    <source>
        <dbReference type="Proteomes" id="UP000504615"/>
    </source>
</evidence>
<proteinExistence type="inferred from homology"/>
<keyword evidence="5" id="KW-0812">Transmembrane</keyword>
<dbReference type="Proteomes" id="UP000504615">
    <property type="component" value="Unplaced"/>
</dbReference>
<evidence type="ECO:0000256" key="5">
    <source>
        <dbReference type="SAM" id="Phobius"/>
    </source>
</evidence>
<evidence type="ECO:0000256" key="2">
    <source>
        <dbReference type="ARBA" id="ARBA00022487"/>
    </source>
</evidence>
<evidence type="ECO:0000259" key="6">
    <source>
        <dbReference type="Pfam" id="PF00135"/>
    </source>
</evidence>
<evidence type="ECO:0000313" key="8">
    <source>
        <dbReference type="RefSeq" id="XP_011635208.1"/>
    </source>
</evidence>
<comment type="similarity">
    <text evidence="1">Belongs to the type-B carboxylesterase/lipase family.</text>
</comment>
<feature type="transmembrane region" description="Helical" evidence="5">
    <location>
        <begin position="23"/>
        <end position="40"/>
    </location>
</feature>
<dbReference type="GeneID" id="105425909"/>
<keyword evidence="4" id="KW-0325">Glycoprotein</keyword>
<dbReference type="GO" id="GO:0052689">
    <property type="term" value="F:carboxylic ester hydrolase activity"/>
    <property type="evidence" value="ECO:0007669"/>
    <property type="project" value="UniProtKB-KW"/>
</dbReference>
<dbReference type="Gene3D" id="3.40.50.1820">
    <property type="entry name" value="alpha/beta hydrolase"/>
    <property type="match status" value="1"/>
</dbReference>
<dbReference type="AlphaFoldDB" id="A0A6I9W257"/>
<feature type="domain" description="Carboxylesterase type B" evidence="6">
    <location>
        <begin position="45"/>
        <end position="584"/>
    </location>
</feature>
<dbReference type="SUPFAM" id="SSF53474">
    <property type="entry name" value="alpha/beta-Hydrolases"/>
    <property type="match status" value="1"/>
</dbReference>
<dbReference type="InterPro" id="IPR019819">
    <property type="entry name" value="Carboxylesterase_B_CS"/>
</dbReference>
<reference evidence="8" key="1">
    <citation type="submission" date="2025-08" db="UniProtKB">
        <authorList>
            <consortium name="RefSeq"/>
        </authorList>
    </citation>
    <scope>IDENTIFICATION</scope>
</reference>
<keyword evidence="3" id="KW-0378">Hydrolase</keyword>
<dbReference type="KEGG" id="pbar:105425909"/>
<dbReference type="PANTHER" id="PTHR43142">
    <property type="entry name" value="CARBOXYLIC ESTER HYDROLASE"/>
    <property type="match status" value="1"/>
</dbReference>
<keyword evidence="2" id="KW-0719">Serine esterase</keyword>
<dbReference type="Pfam" id="PF00135">
    <property type="entry name" value="COesterase"/>
    <property type="match status" value="1"/>
</dbReference>
<name>A0A6I9W257_9HYME</name>
<dbReference type="InterPro" id="IPR029058">
    <property type="entry name" value="AB_hydrolase_fold"/>
</dbReference>
<dbReference type="OrthoDB" id="6846267at2759"/>
<protein>
    <submittedName>
        <fullName evidence="8">Esterase FE4-like</fullName>
    </submittedName>
</protein>
<keyword evidence="5" id="KW-1133">Transmembrane helix</keyword>
<gene>
    <name evidence="8" type="primary">LOC105425909</name>
</gene>